<feature type="transmembrane region" description="Helical" evidence="1">
    <location>
        <begin position="34"/>
        <end position="54"/>
    </location>
</feature>
<reference evidence="3" key="2">
    <citation type="submission" date="2015-01" db="EMBL/GenBank/DDBJ databases">
        <title>Evolutionary Origins and Diversification of the Mycorrhizal Mutualists.</title>
        <authorList>
            <consortium name="DOE Joint Genome Institute"/>
            <consortium name="Mycorrhizal Genomics Consortium"/>
            <person name="Kohler A."/>
            <person name="Kuo A."/>
            <person name="Nagy L.G."/>
            <person name="Floudas D."/>
            <person name="Copeland A."/>
            <person name="Barry K.W."/>
            <person name="Cichocki N."/>
            <person name="Veneault-Fourrey C."/>
            <person name="LaButti K."/>
            <person name="Lindquist E.A."/>
            <person name="Lipzen A."/>
            <person name="Lundell T."/>
            <person name="Morin E."/>
            <person name="Murat C."/>
            <person name="Riley R."/>
            <person name="Ohm R."/>
            <person name="Sun H."/>
            <person name="Tunlid A."/>
            <person name="Henrissat B."/>
            <person name="Grigoriev I.V."/>
            <person name="Hibbett D.S."/>
            <person name="Martin F."/>
        </authorList>
    </citation>
    <scope>NUCLEOTIDE SEQUENCE [LARGE SCALE GENOMIC DNA]</scope>
    <source>
        <strain evidence="3">ATCC 200175</strain>
    </source>
</reference>
<name>A0A0C9TZ36_PAXIN</name>
<sequence length="175" mass="19101">MEPLNIVVDLVAPIVHRPQEVLPVHHTTRGVPNALASVLILVSDAVIFGMQMSIRVVNMTIEDLRTFLKSWCGNKTGPTPQVPSRYRFGVPFIMSCGISLILTVLLTIRTLLALACFGLSEMKTSLSPAEPRQDSTIPSMVDDTNAKLSPGPNSHFLVAGRTSNPLHILSRHQRG</sequence>
<evidence type="ECO:0000313" key="3">
    <source>
        <dbReference type="Proteomes" id="UP000053647"/>
    </source>
</evidence>
<proteinExistence type="predicted"/>
<evidence type="ECO:0000256" key="1">
    <source>
        <dbReference type="SAM" id="Phobius"/>
    </source>
</evidence>
<accession>A0A0C9TZ36</accession>
<keyword evidence="1" id="KW-1133">Transmembrane helix</keyword>
<keyword evidence="1" id="KW-0472">Membrane</keyword>
<dbReference type="EMBL" id="KN819336">
    <property type="protein sequence ID" value="KIJ15598.1"/>
    <property type="molecule type" value="Genomic_DNA"/>
</dbReference>
<feature type="transmembrane region" description="Helical" evidence="1">
    <location>
        <begin position="92"/>
        <end position="117"/>
    </location>
</feature>
<keyword evidence="3" id="KW-1185">Reference proteome</keyword>
<protein>
    <submittedName>
        <fullName evidence="2">Uncharacterized protein</fullName>
    </submittedName>
</protein>
<gene>
    <name evidence="2" type="ORF">PAXINDRAFT_11717</name>
</gene>
<reference evidence="2 3" key="1">
    <citation type="submission" date="2014-06" db="EMBL/GenBank/DDBJ databases">
        <authorList>
            <consortium name="DOE Joint Genome Institute"/>
            <person name="Kuo A."/>
            <person name="Kohler A."/>
            <person name="Nagy L.G."/>
            <person name="Floudas D."/>
            <person name="Copeland A."/>
            <person name="Barry K.W."/>
            <person name="Cichocki N."/>
            <person name="Veneault-Fourrey C."/>
            <person name="LaButti K."/>
            <person name="Lindquist E.A."/>
            <person name="Lipzen A."/>
            <person name="Lundell T."/>
            <person name="Morin E."/>
            <person name="Murat C."/>
            <person name="Sun H."/>
            <person name="Tunlid A."/>
            <person name="Henrissat B."/>
            <person name="Grigoriev I.V."/>
            <person name="Hibbett D.S."/>
            <person name="Martin F."/>
            <person name="Nordberg H.P."/>
            <person name="Cantor M.N."/>
            <person name="Hua S.X."/>
        </authorList>
    </citation>
    <scope>NUCLEOTIDE SEQUENCE [LARGE SCALE GENOMIC DNA]</scope>
    <source>
        <strain evidence="2 3">ATCC 200175</strain>
    </source>
</reference>
<dbReference type="HOGENOM" id="CLU_1533059_0_0_1"/>
<evidence type="ECO:0000313" key="2">
    <source>
        <dbReference type="EMBL" id="KIJ15598.1"/>
    </source>
</evidence>
<dbReference type="AlphaFoldDB" id="A0A0C9TZ36"/>
<organism evidence="2 3">
    <name type="scientific">Paxillus involutus ATCC 200175</name>
    <dbReference type="NCBI Taxonomy" id="664439"/>
    <lineage>
        <taxon>Eukaryota</taxon>
        <taxon>Fungi</taxon>
        <taxon>Dikarya</taxon>
        <taxon>Basidiomycota</taxon>
        <taxon>Agaricomycotina</taxon>
        <taxon>Agaricomycetes</taxon>
        <taxon>Agaricomycetidae</taxon>
        <taxon>Boletales</taxon>
        <taxon>Paxilineae</taxon>
        <taxon>Paxillaceae</taxon>
        <taxon>Paxillus</taxon>
    </lineage>
</organism>
<dbReference type="Proteomes" id="UP000053647">
    <property type="component" value="Unassembled WGS sequence"/>
</dbReference>
<keyword evidence="1" id="KW-0812">Transmembrane</keyword>